<gene>
    <name evidence="2" type="ORF">DJ69_10975</name>
</gene>
<sequence>MSENVPVASSESVSVSSAAQSHRDTVEYVGFRIDGQAVVLNLSDQRRLSLKRSLDIVTHPSTQPKLLT</sequence>
<proteinExistence type="predicted"/>
<name>A0A2G1WHT2_9EURY</name>
<dbReference type="EMBL" id="NHOA01000088">
    <property type="protein sequence ID" value="PHQ38543.1"/>
    <property type="molecule type" value="Genomic_DNA"/>
</dbReference>
<organism evidence="2 3">
    <name type="scientific">Halorubrum persicum</name>
    <dbReference type="NCBI Taxonomy" id="1383844"/>
    <lineage>
        <taxon>Archaea</taxon>
        <taxon>Methanobacteriati</taxon>
        <taxon>Methanobacteriota</taxon>
        <taxon>Stenosarchaea group</taxon>
        <taxon>Halobacteria</taxon>
        <taxon>Halobacteriales</taxon>
        <taxon>Haloferacaceae</taxon>
        <taxon>Halorubrum</taxon>
    </lineage>
</organism>
<dbReference type="AlphaFoldDB" id="A0A2G1WHT2"/>
<keyword evidence="3" id="KW-1185">Reference proteome</keyword>
<evidence type="ECO:0000313" key="3">
    <source>
        <dbReference type="Proteomes" id="UP000222824"/>
    </source>
</evidence>
<dbReference type="Proteomes" id="UP000222824">
    <property type="component" value="Unassembled WGS sequence"/>
</dbReference>
<accession>A0A2G1WHT2</accession>
<evidence type="ECO:0000256" key="1">
    <source>
        <dbReference type="SAM" id="MobiDB-lite"/>
    </source>
</evidence>
<feature type="compositionally biased region" description="Low complexity" evidence="1">
    <location>
        <begin position="7"/>
        <end position="20"/>
    </location>
</feature>
<comment type="caution">
    <text evidence="2">The sequence shown here is derived from an EMBL/GenBank/DDBJ whole genome shotgun (WGS) entry which is preliminary data.</text>
</comment>
<protein>
    <submittedName>
        <fullName evidence="2">Uncharacterized protein</fullName>
    </submittedName>
</protein>
<reference evidence="2 3" key="1">
    <citation type="journal article" date="2014" name="Front. Microbiol.">
        <title>Population and genomic analysis of the genus Halorubrum.</title>
        <authorList>
            <person name="Fullmer M.S."/>
            <person name="Soucy S.M."/>
            <person name="Swithers K.S."/>
            <person name="Makkay A.M."/>
            <person name="Wheeler R."/>
            <person name="Ventosa A."/>
            <person name="Gogarten J.P."/>
            <person name="Papke R.T."/>
        </authorList>
    </citation>
    <scope>NUCLEOTIDE SEQUENCE [LARGE SCALE GENOMIC DNA]</scope>
    <source>
        <strain evidence="2 3">C49</strain>
    </source>
</reference>
<evidence type="ECO:0000313" key="2">
    <source>
        <dbReference type="EMBL" id="PHQ38543.1"/>
    </source>
</evidence>
<feature type="region of interest" description="Disordered" evidence="1">
    <location>
        <begin position="1"/>
        <end position="22"/>
    </location>
</feature>